<proteinExistence type="predicted"/>
<comment type="catalytic activity">
    <reaction evidence="1">
        <text>S-ubiquitinyl-[E2 ubiquitin-conjugating enzyme]-L-cysteine + [acceptor protein]-L-lysine = [E2 ubiquitin-conjugating enzyme]-L-cysteine + N(6)-ubiquitinyl-[acceptor protein]-L-lysine.</text>
        <dbReference type="EC" id="2.3.2.27"/>
    </reaction>
</comment>
<evidence type="ECO:0000313" key="10">
    <source>
        <dbReference type="EMBL" id="GAA0140353.1"/>
    </source>
</evidence>
<keyword evidence="3" id="KW-0808">Transferase</keyword>
<dbReference type="Pfam" id="PF13639">
    <property type="entry name" value="zf-RING_2"/>
    <property type="match status" value="1"/>
</dbReference>
<sequence length="355" mass="41099">MRQYTCVLEILQLVCQHFPPRNQKLSNIHSTFQISLNQHPKFLVPQSALLFFIHQRPLIQQLGLFRVFELLTMPHAENVLQRKSRNQLEQKYLDRNTEMDNSCGRLTFKGLSCKNIKCTYSSPVVIHSAAEWEDMRRRNRRHRKSKRSKNGKVVVNVVDVPDVCCTPPGIGSASDVAPRSRINRSNQLSRPERRTTLREAVAASNDHNRELLRSCHQSPRGTSEIVRLHDDPLYGGRLGIFDRERDWRLNVDNIYEQLLELGERIGYSSKGLQEEEILGCLTKLKHSTLESFPLLIPHTTYIRCSICQDEFTRDGEVSSLCCCHLYHTDCIKKWLLRKKTCPICRTAAVPRNKLK</sequence>
<keyword evidence="5 8" id="KW-0863">Zinc-finger</keyword>
<keyword evidence="11" id="KW-1185">Reference proteome</keyword>
<keyword evidence="7" id="KW-0862">Zinc</keyword>
<gene>
    <name evidence="10" type="ORF">LIER_35223</name>
</gene>
<protein>
    <recommendedName>
        <fullName evidence="2">RING-type E3 ubiquitin transferase</fullName>
        <ecNumber evidence="2">2.3.2.27</ecNumber>
    </recommendedName>
</protein>
<feature type="domain" description="RING-type" evidence="9">
    <location>
        <begin position="304"/>
        <end position="345"/>
    </location>
</feature>
<dbReference type="Proteomes" id="UP001454036">
    <property type="component" value="Unassembled WGS sequence"/>
</dbReference>
<dbReference type="GO" id="GO:0016874">
    <property type="term" value="F:ligase activity"/>
    <property type="evidence" value="ECO:0007669"/>
    <property type="project" value="UniProtKB-KW"/>
</dbReference>
<dbReference type="GO" id="GO:0008270">
    <property type="term" value="F:zinc ion binding"/>
    <property type="evidence" value="ECO:0007669"/>
    <property type="project" value="UniProtKB-KW"/>
</dbReference>
<dbReference type="SUPFAM" id="SSF57850">
    <property type="entry name" value="RING/U-box"/>
    <property type="match status" value="1"/>
</dbReference>
<reference evidence="10 11" key="1">
    <citation type="submission" date="2024-01" db="EMBL/GenBank/DDBJ databases">
        <title>The complete chloroplast genome sequence of Lithospermum erythrorhizon: insights into the phylogenetic relationship among Boraginaceae species and the maternal lineages of purple gromwells.</title>
        <authorList>
            <person name="Okada T."/>
            <person name="Watanabe K."/>
        </authorList>
    </citation>
    <scope>NUCLEOTIDE SEQUENCE [LARGE SCALE GENOMIC DNA]</scope>
</reference>
<evidence type="ECO:0000256" key="8">
    <source>
        <dbReference type="PROSITE-ProRule" id="PRU00175"/>
    </source>
</evidence>
<dbReference type="PANTHER" id="PTHR22937">
    <property type="entry name" value="E3 UBIQUITIN-PROTEIN LIGASE RNF165"/>
    <property type="match status" value="1"/>
</dbReference>
<keyword evidence="10" id="KW-0436">Ligase</keyword>
<evidence type="ECO:0000256" key="2">
    <source>
        <dbReference type="ARBA" id="ARBA00012483"/>
    </source>
</evidence>
<evidence type="ECO:0000256" key="3">
    <source>
        <dbReference type="ARBA" id="ARBA00022679"/>
    </source>
</evidence>
<dbReference type="EC" id="2.3.2.27" evidence="2"/>
<organism evidence="10 11">
    <name type="scientific">Lithospermum erythrorhizon</name>
    <name type="common">Purple gromwell</name>
    <name type="synonym">Lithospermum officinale var. erythrorhizon</name>
    <dbReference type="NCBI Taxonomy" id="34254"/>
    <lineage>
        <taxon>Eukaryota</taxon>
        <taxon>Viridiplantae</taxon>
        <taxon>Streptophyta</taxon>
        <taxon>Embryophyta</taxon>
        <taxon>Tracheophyta</taxon>
        <taxon>Spermatophyta</taxon>
        <taxon>Magnoliopsida</taxon>
        <taxon>eudicotyledons</taxon>
        <taxon>Gunneridae</taxon>
        <taxon>Pentapetalae</taxon>
        <taxon>asterids</taxon>
        <taxon>lamiids</taxon>
        <taxon>Boraginales</taxon>
        <taxon>Boraginaceae</taxon>
        <taxon>Boraginoideae</taxon>
        <taxon>Lithospermeae</taxon>
        <taxon>Lithospermum</taxon>
    </lineage>
</organism>
<dbReference type="InterPro" id="IPR001841">
    <property type="entry name" value="Znf_RING"/>
</dbReference>
<comment type="caution">
    <text evidence="10">The sequence shown here is derived from an EMBL/GenBank/DDBJ whole genome shotgun (WGS) entry which is preliminary data.</text>
</comment>
<accession>A0AAV3NN47</accession>
<dbReference type="AlphaFoldDB" id="A0AAV3NN47"/>
<name>A0AAV3NN47_LITER</name>
<keyword evidence="4" id="KW-0479">Metal-binding</keyword>
<dbReference type="PANTHER" id="PTHR22937:SF122">
    <property type="entry name" value="RING-TYPE E3 UBIQUITIN TRANSFERASE"/>
    <property type="match status" value="1"/>
</dbReference>
<dbReference type="GO" id="GO:0061630">
    <property type="term" value="F:ubiquitin protein ligase activity"/>
    <property type="evidence" value="ECO:0007669"/>
    <property type="project" value="UniProtKB-EC"/>
</dbReference>
<evidence type="ECO:0000256" key="4">
    <source>
        <dbReference type="ARBA" id="ARBA00022723"/>
    </source>
</evidence>
<evidence type="ECO:0000256" key="1">
    <source>
        <dbReference type="ARBA" id="ARBA00000900"/>
    </source>
</evidence>
<keyword evidence="6" id="KW-0833">Ubl conjugation pathway</keyword>
<evidence type="ECO:0000259" key="9">
    <source>
        <dbReference type="PROSITE" id="PS50089"/>
    </source>
</evidence>
<evidence type="ECO:0000313" key="11">
    <source>
        <dbReference type="Proteomes" id="UP001454036"/>
    </source>
</evidence>
<dbReference type="InterPro" id="IPR045191">
    <property type="entry name" value="MBR1/2-like"/>
</dbReference>
<evidence type="ECO:0000256" key="5">
    <source>
        <dbReference type="ARBA" id="ARBA00022771"/>
    </source>
</evidence>
<dbReference type="InterPro" id="IPR013083">
    <property type="entry name" value="Znf_RING/FYVE/PHD"/>
</dbReference>
<dbReference type="Gene3D" id="3.30.40.10">
    <property type="entry name" value="Zinc/RING finger domain, C3HC4 (zinc finger)"/>
    <property type="match status" value="1"/>
</dbReference>
<dbReference type="SMART" id="SM00184">
    <property type="entry name" value="RING"/>
    <property type="match status" value="1"/>
</dbReference>
<evidence type="ECO:0000256" key="7">
    <source>
        <dbReference type="ARBA" id="ARBA00022833"/>
    </source>
</evidence>
<dbReference type="EMBL" id="BAABME010015279">
    <property type="protein sequence ID" value="GAA0140353.1"/>
    <property type="molecule type" value="Genomic_DNA"/>
</dbReference>
<dbReference type="PROSITE" id="PS50089">
    <property type="entry name" value="ZF_RING_2"/>
    <property type="match status" value="1"/>
</dbReference>
<evidence type="ECO:0000256" key="6">
    <source>
        <dbReference type="ARBA" id="ARBA00022786"/>
    </source>
</evidence>